<sequence length="102" mass="11697">MDLGQHTNMDIKGDARGLVECACRKEGCRPQARALPHRVLPWLPHLVHSYHTRACAVRLTQRLTWTLKGSRGSILRGTEEEINTTDLKEFKSNKEINLSYRD</sequence>
<keyword evidence="2" id="KW-1185">Reference proteome</keyword>
<name>A0AAV7ESE6_ARIFI</name>
<evidence type="ECO:0000313" key="1">
    <source>
        <dbReference type="EMBL" id="KAG9450587.1"/>
    </source>
</evidence>
<protein>
    <submittedName>
        <fullName evidence="1">Uncharacterized protein</fullName>
    </submittedName>
</protein>
<organism evidence="1 2">
    <name type="scientific">Aristolochia fimbriata</name>
    <name type="common">White veined hardy Dutchman's pipe vine</name>
    <dbReference type="NCBI Taxonomy" id="158543"/>
    <lineage>
        <taxon>Eukaryota</taxon>
        <taxon>Viridiplantae</taxon>
        <taxon>Streptophyta</taxon>
        <taxon>Embryophyta</taxon>
        <taxon>Tracheophyta</taxon>
        <taxon>Spermatophyta</taxon>
        <taxon>Magnoliopsida</taxon>
        <taxon>Magnoliidae</taxon>
        <taxon>Piperales</taxon>
        <taxon>Aristolochiaceae</taxon>
        <taxon>Aristolochia</taxon>
    </lineage>
</organism>
<proteinExistence type="predicted"/>
<comment type="caution">
    <text evidence="1">The sequence shown here is derived from an EMBL/GenBank/DDBJ whole genome shotgun (WGS) entry which is preliminary data.</text>
</comment>
<dbReference type="EMBL" id="JAINDJ010000004">
    <property type="protein sequence ID" value="KAG9450587.1"/>
    <property type="molecule type" value="Genomic_DNA"/>
</dbReference>
<evidence type="ECO:0000313" key="2">
    <source>
        <dbReference type="Proteomes" id="UP000825729"/>
    </source>
</evidence>
<reference evidence="1 2" key="1">
    <citation type="submission" date="2021-07" db="EMBL/GenBank/DDBJ databases">
        <title>The Aristolochia fimbriata genome: insights into angiosperm evolution, floral development and chemical biosynthesis.</title>
        <authorList>
            <person name="Jiao Y."/>
        </authorList>
    </citation>
    <scope>NUCLEOTIDE SEQUENCE [LARGE SCALE GENOMIC DNA]</scope>
    <source>
        <strain evidence="1">IBCAS-2021</strain>
        <tissue evidence="1">Leaf</tissue>
    </source>
</reference>
<gene>
    <name evidence="1" type="ORF">H6P81_010552</name>
</gene>
<dbReference type="AlphaFoldDB" id="A0AAV7ESE6"/>
<dbReference type="Proteomes" id="UP000825729">
    <property type="component" value="Unassembled WGS sequence"/>
</dbReference>
<accession>A0AAV7ESE6</accession>